<dbReference type="GO" id="GO:0016052">
    <property type="term" value="P:carbohydrate catabolic process"/>
    <property type="evidence" value="ECO:0007669"/>
    <property type="project" value="TreeGrafter"/>
</dbReference>
<reference evidence="9 10" key="1">
    <citation type="journal article" date="2015" name="Stand. Genomic Sci.">
        <title>Genomic Encyclopedia of Bacterial and Archaeal Type Strains, Phase III: the genomes of soil and plant-associated and newly described type strains.</title>
        <authorList>
            <person name="Whitman W.B."/>
            <person name="Woyke T."/>
            <person name="Klenk H.P."/>
            <person name="Zhou Y."/>
            <person name="Lilburn T.G."/>
            <person name="Beck B.J."/>
            <person name="De Vos P."/>
            <person name="Vandamme P."/>
            <person name="Eisen J.A."/>
            <person name="Garrity G."/>
            <person name="Hugenholtz P."/>
            <person name="Kyrpides N.C."/>
        </authorList>
    </citation>
    <scope>NUCLEOTIDE SEQUENCE [LARGE SCALE GENOMIC DNA]</scope>
    <source>
        <strain evidence="9 10">RF6</strain>
    </source>
</reference>
<accession>A0A4Q7U5E5</accession>
<evidence type="ECO:0000256" key="1">
    <source>
        <dbReference type="ARBA" id="ARBA00010936"/>
    </source>
</evidence>
<dbReference type="InterPro" id="IPR013785">
    <property type="entry name" value="Aldolase_TIM"/>
</dbReference>
<dbReference type="SMART" id="SM01133">
    <property type="entry name" value="DeoC"/>
    <property type="match status" value="1"/>
</dbReference>
<sequence length="287" mass="28044">MTAPTPSPAGRGTGADAESHAAAPAPAPAAATDRPAERAELTADVFLATADHTLLAPGTTPAELDEFLRAARALGVARVCISPTLIEEATQALRSSPVQIVTVVGFPSGVHTAEVKAAEAAAAVADGAAEIDMVLNRGLVRAGDWGSVEAEIRAVRAAVPGRVLKVILESAALSDAEIVGACRAAEAAGADFVKTSTGFDPAGGASVHAVALMAQTVGGRLGVKASGGIRTPAAVRELWAAGATRFGVSGTAAILAGWAAPAAPAAADPAGGAAADPAANPDAGSAY</sequence>
<dbReference type="SUPFAM" id="SSF51569">
    <property type="entry name" value="Aldolase"/>
    <property type="match status" value="1"/>
</dbReference>
<keyword evidence="10" id="KW-1185">Reference proteome</keyword>
<keyword evidence="2 7" id="KW-0963">Cytoplasm</keyword>
<dbReference type="NCBIfam" id="TIGR00126">
    <property type="entry name" value="deoC"/>
    <property type="match status" value="1"/>
</dbReference>
<dbReference type="FunFam" id="3.20.20.70:FF:000044">
    <property type="entry name" value="Deoxyribose-phosphate aldolase"/>
    <property type="match status" value="1"/>
</dbReference>
<dbReference type="UniPathway" id="UPA00002">
    <property type="reaction ID" value="UER00468"/>
</dbReference>
<evidence type="ECO:0000313" key="10">
    <source>
        <dbReference type="Proteomes" id="UP000291832"/>
    </source>
</evidence>
<evidence type="ECO:0000256" key="7">
    <source>
        <dbReference type="HAMAP-Rule" id="MF_00114"/>
    </source>
</evidence>
<dbReference type="EMBL" id="SHKI01000002">
    <property type="protein sequence ID" value="RZT68834.1"/>
    <property type="molecule type" value="Genomic_DNA"/>
</dbReference>
<dbReference type="AlphaFoldDB" id="A0A4Q7U5E5"/>
<dbReference type="GO" id="GO:0004139">
    <property type="term" value="F:deoxyribose-phosphate aldolase activity"/>
    <property type="evidence" value="ECO:0007669"/>
    <property type="project" value="UniProtKB-UniRule"/>
</dbReference>
<dbReference type="InterPro" id="IPR011343">
    <property type="entry name" value="DeoC"/>
</dbReference>
<dbReference type="PANTHER" id="PTHR10889">
    <property type="entry name" value="DEOXYRIBOSE-PHOSPHATE ALDOLASE"/>
    <property type="match status" value="1"/>
</dbReference>
<evidence type="ECO:0000256" key="8">
    <source>
        <dbReference type="SAM" id="MobiDB-lite"/>
    </source>
</evidence>
<keyword evidence="4 7" id="KW-0704">Schiff base</keyword>
<comment type="pathway">
    <text evidence="7">Carbohydrate degradation; 2-deoxy-D-ribose 1-phosphate degradation; D-glyceraldehyde 3-phosphate and acetaldehyde from 2-deoxy-alpha-D-ribose 1-phosphate: step 2/2.</text>
</comment>
<comment type="subcellular location">
    <subcellularLocation>
        <location evidence="7">Cytoplasm</location>
    </subcellularLocation>
</comment>
<keyword evidence="3 7" id="KW-0456">Lyase</keyword>
<comment type="similarity">
    <text evidence="1 7">Belongs to the DeoC/FbaB aldolase family. DeoC type 1 subfamily.</text>
</comment>
<evidence type="ECO:0000313" key="9">
    <source>
        <dbReference type="EMBL" id="RZT68834.1"/>
    </source>
</evidence>
<feature type="region of interest" description="Disordered" evidence="8">
    <location>
        <begin position="1"/>
        <end position="36"/>
    </location>
</feature>
<dbReference type="InterPro" id="IPR028581">
    <property type="entry name" value="DeoC_typeI"/>
</dbReference>
<feature type="active site" description="Proton donor/acceptor" evidence="7">
    <location>
        <position position="224"/>
    </location>
</feature>
<dbReference type="InterPro" id="IPR002915">
    <property type="entry name" value="DeoC/FbaB/LacD_aldolase"/>
</dbReference>
<dbReference type="Pfam" id="PF01791">
    <property type="entry name" value="DeoC"/>
    <property type="match status" value="1"/>
</dbReference>
<dbReference type="Proteomes" id="UP000291832">
    <property type="component" value="Unassembled WGS sequence"/>
</dbReference>
<evidence type="ECO:0000256" key="5">
    <source>
        <dbReference type="ARBA" id="ARBA00048791"/>
    </source>
</evidence>
<dbReference type="GO" id="GO:0005737">
    <property type="term" value="C:cytoplasm"/>
    <property type="evidence" value="ECO:0007669"/>
    <property type="project" value="UniProtKB-SubCell"/>
</dbReference>
<feature type="active site" description="Schiff-base intermediate with acetaldehyde" evidence="7">
    <location>
        <position position="194"/>
    </location>
</feature>
<proteinExistence type="inferred from homology"/>
<evidence type="ECO:0000256" key="3">
    <source>
        <dbReference type="ARBA" id="ARBA00023239"/>
    </source>
</evidence>
<name>A0A4Q7U5E5_9MICO</name>
<comment type="function">
    <text evidence="6 7">Catalyzes a reversible aldol reaction between acetaldehyde and D-glyceraldehyde 3-phosphate to generate 2-deoxy-D-ribose 5-phosphate.</text>
</comment>
<dbReference type="OrthoDB" id="6579831at2"/>
<gene>
    <name evidence="7" type="primary">deoC</name>
    <name evidence="9" type="ORF">EV139_0563</name>
</gene>
<dbReference type="EC" id="4.1.2.4" evidence="7"/>
<dbReference type="RefSeq" id="WP_130452774.1">
    <property type="nucleotide sequence ID" value="NZ_QYAG01000005.1"/>
</dbReference>
<evidence type="ECO:0000256" key="4">
    <source>
        <dbReference type="ARBA" id="ARBA00023270"/>
    </source>
</evidence>
<feature type="compositionally biased region" description="Low complexity" evidence="8">
    <location>
        <begin position="20"/>
        <end position="33"/>
    </location>
</feature>
<dbReference type="Gene3D" id="3.20.20.70">
    <property type="entry name" value="Aldolase class I"/>
    <property type="match status" value="1"/>
</dbReference>
<dbReference type="GO" id="GO:0006018">
    <property type="term" value="P:2-deoxyribose 1-phosphate catabolic process"/>
    <property type="evidence" value="ECO:0007669"/>
    <property type="project" value="UniProtKB-UniRule"/>
</dbReference>
<evidence type="ECO:0000256" key="6">
    <source>
        <dbReference type="ARBA" id="ARBA00056337"/>
    </source>
</evidence>
<protein>
    <recommendedName>
        <fullName evidence="7">Deoxyribose-phosphate aldolase</fullName>
        <shortName evidence="7">DERA</shortName>
        <ecNumber evidence="7">4.1.2.4</ecNumber>
    </recommendedName>
    <alternativeName>
        <fullName evidence="7">2-deoxy-D-ribose 5-phosphate aldolase</fullName>
    </alternativeName>
    <alternativeName>
        <fullName evidence="7">Phosphodeoxyriboaldolase</fullName>
        <shortName evidence="7">Deoxyriboaldolase</shortName>
    </alternativeName>
</protein>
<dbReference type="CDD" id="cd00959">
    <property type="entry name" value="DeoC"/>
    <property type="match status" value="1"/>
</dbReference>
<dbReference type="PANTHER" id="PTHR10889:SF1">
    <property type="entry name" value="DEOXYRIBOSE-PHOSPHATE ALDOLASE"/>
    <property type="match status" value="1"/>
</dbReference>
<evidence type="ECO:0000256" key="2">
    <source>
        <dbReference type="ARBA" id="ARBA00022490"/>
    </source>
</evidence>
<comment type="caution">
    <text evidence="9">The sequence shown here is derived from an EMBL/GenBank/DDBJ whole genome shotgun (WGS) entry which is preliminary data.</text>
</comment>
<organism evidence="9 10">
    <name type="scientific">Leucobacter luti</name>
    <dbReference type="NCBI Taxonomy" id="340320"/>
    <lineage>
        <taxon>Bacteria</taxon>
        <taxon>Bacillati</taxon>
        <taxon>Actinomycetota</taxon>
        <taxon>Actinomycetes</taxon>
        <taxon>Micrococcales</taxon>
        <taxon>Microbacteriaceae</taxon>
        <taxon>Leucobacter</taxon>
    </lineage>
</organism>
<comment type="catalytic activity">
    <reaction evidence="5 7">
        <text>2-deoxy-D-ribose 5-phosphate = D-glyceraldehyde 3-phosphate + acetaldehyde</text>
        <dbReference type="Rhea" id="RHEA:12821"/>
        <dbReference type="ChEBI" id="CHEBI:15343"/>
        <dbReference type="ChEBI" id="CHEBI:59776"/>
        <dbReference type="ChEBI" id="CHEBI:62877"/>
        <dbReference type="EC" id="4.1.2.4"/>
    </reaction>
</comment>
<dbReference type="GO" id="GO:0009264">
    <property type="term" value="P:deoxyribonucleotide catabolic process"/>
    <property type="evidence" value="ECO:0007669"/>
    <property type="project" value="UniProtKB-UniRule"/>
</dbReference>
<feature type="active site" description="Proton donor/acceptor" evidence="7">
    <location>
        <position position="132"/>
    </location>
</feature>
<dbReference type="HAMAP" id="MF_00114">
    <property type="entry name" value="DeoC_type1"/>
    <property type="match status" value="1"/>
</dbReference>